<feature type="domain" description="Complex 1 LYR protein" evidence="7">
    <location>
        <begin position="39"/>
        <end position="100"/>
    </location>
</feature>
<evidence type="ECO:0000313" key="8">
    <source>
        <dbReference type="EMBL" id="PWA21856.1"/>
    </source>
</evidence>
<proteinExistence type="inferred from homology"/>
<comment type="similarity">
    <text evidence="2">Belongs to the complex I LYR family.</text>
</comment>
<dbReference type="EMBL" id="NHOQ01001886">
    <property type="protein sequence ID" value="PWA21856.1"/>
    <property type="molecule type" value="Genomic_DNA"/>
</dbReference>
<keyword evidence="9" id="KW-1185">Reference proteome</keyword>
<reference evidence="8 9" key="1">
    <citation type="journal article" date="2018" name="G3 (Bethesda)">
        <title>A High-Quality Reference Genome for the Invasive Mosquitofish Gambusia affinis Using a Chicago Library.</title>
        <authorList>
            <person name="Hoffberg S.L."/>
            <person name="Troendle N.J."/>
            <person name="Glenn T.C."/>
            <person name="Mahmud O."/>
            <person name="Louha S."/>
            <person name="Chalopin D."/>
            <person name="Bennetzen J.L."/>
            <person name="Mauricio R."/>
        </authorList>
    </citation>
    <scope>NUCLEOTIDE SEQUENCE [LARGE SCALE GENOMIC DNA]</scope>
    <source>
        <strain evidence="8">NE01/NJP1002.9</strain>
        <tissue evidence="8">Muscle</tissue>
    </source>
</reference>
<organism evidence="8 9">
    <name type="scientific">Gambusia affinis</name>
    <name type="common">Western mosquitofish</name>
    <name type="synonym">Heterandria affinis</name>
    <dbReference type="NCBI Taxonomy" id="33528"/>
    <lineage>
        <taxon>Eukaryota</taxon>
        <taxon>Metazoa</taxon>
        <taxon>Chordata</taxon>
        <taxon>Craniata</taxon>
        <taxon>Vertebrata</taxon>
        <taxon>Euteleostomi</taxon>
        <taxon>Actinopterygii</taxon>
        <taxon>Neopterygii</taxon>
        <taxon>Teleostei</taxon>
        <taxon>Neoteleostei</taxon>
        <taxon>Acanthomorphata</taxon>
        <taxon>Ovalentaria</taxon>
        <taxon>Atherinomorphae</taxon>
        <taxon>Cyprinodontiformes</taxon>
        <taxon>Poeciliidae</taxon>
        <taxon>Poeciliinae</taxon>
        <taxon>Gambusia</taxon>
    </lineage>
</organism>
<comment type="subcellular location">
    <subcellularLocation>
        <location evidence="1">Mitochondrion</location>
    </subcellularLocation>
</comment>
<evidence type="ECO:0000256" key="1">
    <source>
        <dbReference type="ARBA" id="ARBA00004173"/>
    </source>
</evidence>
<dbReference type="PANTHER" id="PTHR13675">
    <property type="entry name" value="LYR MOTIF-CONTAINING PROTEIN 2"/>
    <property type="match status" value="1"/>
</dbReference>
<dbReference type="GO" id="GO:0005739">
    <property type="term" value="C:mitochondrion"/>
    <property type="evidence" value="ECO:0007669"/>
    <property type="project" value="UniProtKB-SubCell"/>
</dbReference>
<dbReference type="CDD" id="cd20262">
    <property type="entry name" value="Complex1_LYR_LYRM2"/>
    <property type="match status" value="1"/>
</dbReference>
<comment type="function">
    <text evidence="6">Involved in efficient integration of the N-module into mitochondrial respiratory chain complex I.</text>
</comment>
<feature type="non-terminal residue" evidence="8">
    <location>
        <position position="1"/>
    </location>
</feature>
<dbReference type="Proteomes" id="UP000250572">
    <property type="component" value="Unassembled WGS sequence"/>
</dbReference>
<evidence type="ECO:0000313" key="9">
    <source>
        <dbReference type="Proteomes" id="UP000250572"/>
    </source>
</evidence>
<evidence type="ECO:0000259" key="7">
    <source>
        <dbReference type="Pfam" id="PF05347"/>
    </source>
</evidence>
<keyword evidence="4" id="KW-0496">Mitochondrion</keyword>
<name>A0A315VFR3_GAMAF</name>
<sequence length="111" mass="12807">LDRDGLQVTASSALFKAGKLEPRPALRLRAGRWELTARQKVLGVYRSMLRTIRQVPGEADRKYLRDWAREEFKRNKNATNQVLQTDAIRMMITQATNHLEELQKSLSLARS</sequence>
<evidence type="ECO:0000256" key="4">
    <source>
        <dbReference type="ARBA" id="ARBA00023128"/>
    </source>
</evidence>
<dbReference type="AlphaFoldDB" id="A0A315VFR3"/>
<dbReference type="PANTHER" id="PTHR13675:SF0">
    <property type="entry name" value="LYR MOTIF-CONTAINING PROTEIN 2"/>
    <property type="match status" value="1"/>
</dbReference>
<dbReference type="InterPro" id="IPR008011">
    <property type="entry name" value="Complex1_LYR_dom"/>
</dbReference>
<protein>
    <recommendedName>
        <fullName evidence="5">LYR motif-containing protein 2</fullName>
    </recommendedName>
</protein>
<keyword evidence="3" id="KW-0809">Transit peptide</keyword>
<evidence type="ECO:0000256" key="2">
    <source>
        <dbReference type="ARBA" id="ARBA00009508"/>
    </source>
</evidence>
<evidence type="ECO:0000256" key="6">
    <source>
        <dbReference type="ARBA" id="ARBA00044735"/>
    </source>
</evidence>
<evidence type="ECO:0000256" key="3">
    <source>
        <dbReference type="ARBA" id="ARBA00022946"/>
    </source>
</evidence>
<dbReference type="Pfam" id="PF05347">
    <property type="entry name" value="Complex1_LYR"/>
    <property type="match status" value="1"/>
</dbReference>
<gene>
    <name evidence="8" type="ORF">CCH79_00017576</name>
</gene>
<accession>A0A315VFR3</accession>
<comment type="caution">
    <text evidence="8">The sequence shown here is derived from an EMBL/GenBank/DDBJ whole genome shotgun (WGS) entry which is preliminary data.</text>
</comment>
<evidence type="ECO:0000256" key="5">
    <source>
        <dbReference type="ARBA" id="ARBA00026235"/>
    </source>
</evidence>
<dbReference type="InterPro" id="IPR045293">
    <property type="entry name" value="Complex1_LYR_LYRM2"/>
</dbReference>